<dbReference type="GO" id="GO:0007156">
    <property type="term" value="P:homophilic cell adhesion via plasma membrane adhesion molecules"/>
    <property type="evidence" value="ECO:0007669"/>
    <property type="project" value="TreeGrafter"/>
</dbReference>
<accession>A0A2C9LRT9</accession>
<dbReference type="VEuPathDB" id="VectorBase:BGLB034262"/>
<dbReference type="Proteomes" id="UP000076420">
    <property type="component" value="Unassembled WGS sequence"/>
</dbReference>
<evidence type="ECO:0000313" key="2">
    <source>
        <dbReference type="EnsemblMetazoa" id="BGLB034262-PA"/>
    </source>
</evidence>
<dbReference type="PANTHER" id="PTHR45080:SF32">
    <property type="entry name" value="MAM DOMAIN CONTAINING GLYCOSYLPHOSPHATIDYLINOSITOL ANCHOR 1"/>
    <property type="match status" value="1"/>
</dbReference>
<reference evidence="2" key="1">
    <citation type="submission" date="2020-05" db="UniProtKB">
        <authorList>
            <consortium name="EnsemblMetazoa"/>
        </authorList>
    </citation>
    <scope>IDENTIFICATION</scope>
    <source>
        <strain evidence="2">BB02</strain>
    </source>
</reference>
<dbReference type="KEGG" id="bgt:106073352"/>
<dbReference type="GO" id="GO:0050808">
    <property type="term" value="P:synapse organization"/>
    <property type="evidence" value="ECO:0007669"/>
    <property type="project" value="TreeGrafter"/>
</dbReference>
<organism evidence="2 3">
    <name type="scientific">Biomphalaria glabrata</name>
    <name type="common">Bloodfluke planorb</name>
    <name type="synonym">Freshwater snail</name>
    <dbReference type="NCBI Taxonomy" id="6526"/>
    <lineage>
        <taxon>Eukaryota</taxon>
        <taxon>Metazoa</taxon>
        <taxon>Spiralia</taxon>
        <taxon>Lophotrochozoa</taxon>
        <taxon>Mollusca</taxon>
        <taxon>Gastropoda</taxon>
        <taxon>Heterobranchia</taxon>
        <taxon>Euthyneura</taxon>
        <taxon>Panpulmonata</taxon>
        <taxon>Hygrophila</taxon>
        <taxon>Lymnaeoidea</taxon>
        <taxon>Planorbidae</taxon>
        <taxon>Biomphalaria</taxon>
    </lineage>
</organism>
<feature type="domain" description="Ig-like" evidence="1">
    <location>
        <begin position="44"/>
        <end position="93"/>
    </location>
</feature>
<name>A0A2C9LRT9_BIOGL</name>
<protein>
    <recommendedName>
        <fullName evidence="1">Ig-like domain-containing protein</fullName>
    </recommendedName>
</protein>
<dbReference type="Gene3D" id="2.60.40.10">
    <property type="entry name" value="Immunoglobulins"/>
    <property type="match status" value="2"/>
</dbReference>
<dbReference type="STRING" id="6526.A0A2C9LRT9"/>
<dbReference type="GO" id="GO:0030424">
    <property type="term" value="C:axon"/>
    <property type="evidence" value="ECO:0007669"/>
    <property type="project" value="TreeGrafter"/>
</dbReference>
<dbReference type="GO" id="GO:0008046">
    <property type="term" value="F:axon guidance receptor activity"/>
    <property type="evidence" value="ECO:0007669"/>
    <property type="project" value="TreeGrafter"/>
</dbReference>
<dbReference type="GO" id="GO:0043025">
    <property type="term" value="C:neuronal cell body"/>
    <property type="evidence" value="ECO:0007669"/>
    <property type="project" value="TreeGrafter"/>
</dbReference>
<dbReference type="GO" id="GO:0005886">
    <property type="term" value="C:plasma membrane"/>
    <property type="evidence" value="ECO:0007669"/>
    <property type="project" value="TreeGrafter"/>
</dbReference>
<evidence type="ECO:0000313" key="3">
    <source>
        <dbReference type="Proteomes" id="UP000076420"/>
    </source>
</evidence>
<dbReference type="InterPro" id="IPR007110">
    <property type="entry name" value="Ig-like_dom"/>
</dbReference>
<dbReference type="InterPro" id="IPR050958">
    <property type="entry name" value="Cell_Adh-Cytoskel_Orgn"/>
</dbReference>
<dbReference type="PANTHER" id="PTHR45080">
    <property type="entry name" value="CONTACTIN 5"/>
    <property type="match status" value="1"/>
</dbReference>
<dbReference type="AlphaFoldDB" id="A0A2C9LRT9"/>
<gene>
    <name evidence="2" type="primary">106073352</name>
</gene>
<evidence type="ECO:0000259" key="1">
    <source>
        <dbReference type="PROSITE" id="PS50835"/>
    </source>
</evidence>
<dbReference type="SUPFAM" id="SSF48726">
    <property type="entry name" value="Immunoglobulin"/>
    <property type="match status" value="2"/>
</dbReference>
<dbReference type="EnsemblMetazoa" id="BGLB034262-RA">
    <property type="protein sequence ID" value="BGLB034262-PA"/>
    <property type="gene ID" value="BGLB034262"/>
</dbReference>
<dbReference type="InterPro" id="IPR013783">
    <property type="entry name" value="Ig-like_fold"/>
</dbReference>
<dbReference type="InterPro" id="IPR036179">
    <property type="entry name" value="Ig-like_dom_sf"/>
</dbReference>
<feature type="domain" description="Ig-like" evidence="1">
    <location>
        <begin position="1"/>
        <end position="37"/>
    </location>
</feature>
<dbReference type="PROSITE" id="PS50835">
    <property type="entry name" value="IG_LIKE"/>
    <property type="match status" value="2"/>
</dbReference>
<proteinExistence type="predicted"/>
<sequence length="93" mass="10540">MDHNRVLIIPSATLEDQGIYTCTVTRSSSARDEKSVDLKLGAKPFFIKPLRDQHADIGSPLTWRCDARASPAAIYQWYRNGELVQTNDETFIK</sequence>